<dbReference type="GO" id="GO:0008195">
    <property type="term" value="F:phosphatidate phosphatase activity"/>
    <property type="evidence" value="ECO:0007669"/>
    <property type="project" value="InterPro"/>
</dbReference>
<sequence>MAGTRGLHKLALLAERIFDRVRPNRVVERPVLDAYRGYATPGGLVLRGRVLASLRRTTPDPGQSRWQNLREMVSLFFTNEVANVLVEAPAHGVSTRSDEEGYVMLDVPGDAAPGWQEIDLQIAGDPESRVSFRAMVPSREARFGVISDIDDTMMHTGAYSLARNLWTTFTGSLNTRKIFPDAVALMDHLSGGGRNPVYYVSSSPWNLHSFLERVFDRAGLVAGPMFLRDYGLSEDKFFTGTHGDHKGDAIDRILAANPDLPFVLVGDTGQHDASVYHAARHRHGSRIAAVILREPRPGPDTESHAKIEAMRKEGVSVFDGPDFAGAAEMLQARGIAP</sequence>
<proteinExistence type="predicted"/>
<dbReference type="AlphaFoldDB" id="A0A2W7MW16"/>
<keyword evidence="3" id="KW-1185">Reference proteome</keyword>
<dbReference type="PANTHER" id="PTHR28208">
    <property type="entry name" value="PHOSPHATIDATE PHOSPHATASE APP1"/>
    <property type="match status" value="1"/>
</dbReference>
<dbReference type="PANTHER" id="PTHR28208:SF3">
    <property type="entry name" value="PHOSPHATIDATE PHOSPHATASE APP1"/>
    <property type="match status" value="1"/>
</dbReference>
<dbReference type="EMBL" id="QKZL01000028">
    <property type="protein sequence ID" value="PZX11841.1"/>
    <property type="molecule type" value="Genomic_DNA"/>
</dbReference>
<accession>A0A2W7MW16</accession>
<protein>
    <submittedName>
        <fullName evidence="2">Phosphatidate phosphatase APP1</fullName>
    </submittedName>
</protein>
<reference evidence="2 3" key="1">
    <citation type="submission" date="2018-06" db="EMBL/GenBank/DDBJ databases">
        <title>Genomic Encyclopedia of Archaeal and Bacterial Type Strains, Phase II (KMG-II): from individual species to whole genera.</title>
        <authorList>
            <person name="Goeker M."/>
        </authorList>
    </citation>
    <scope>NUCLEOTIDE SEQUENCE [LARGE SCALE GENOMIC DNA]</scope>
    <source>
        <strain evidence="2 3">DSM 22009</strain>
    </source>
</reference>
<comment type="caution">
    <text evidence="2">The sequence shown here is derived from an EMBL/GenBank/DDBJ whole genome shotgun (WGS) entry which is preliminary data.</text>
</comment>
<evidence type="ECO:0000313" key="3">
    <source>
        <dbReference type="Proteomes" id="UP000248916"/>
    </source>
</evidence>
<dbReference type="RefSeq" id="WP_146259477.1">
    <property type="nucleotide sequence ID" value="NZ_QKZL01000028.1"/>
</dbReference>
<evidence type="ECO:0000313" key="2">
    <source>
        <dbReference type="EMBL" id="PZX11841.1"/>
    </source>
</evidence>
<dbReference type="Proteomes" id="UP000248916">
    <property type="component" value="Unassembled WGS sequence"/>
</dbReference>
<gene>
    <name evidence="2" type="ORF">LX81_03810</name>
</gene>
<dbReference type="InterPro" id="IPR052935">
    <property type="entry name" value="Mg2+_PAP"/>
</dbReference>
<organism evidence="2 3">
    <name type="scientific">Palleronia aestuarii</name>
    <dbReference type="NCBI Taxonomy" id="568105"/>
    <lineage>
        <taxon>Bacteria</taxon>
        <taxon>Pseudomonadati</taxon>
        <taxon>Pseudomonadota</taxon>
        <taxon>Alphaproteobacteria</taxon>
        <taxon>Rhodobacterales</taxon>
        <taxon>Roseobacteraceae</taxon>
        <taxon>Palleronia</taxon>
    </lineage>
</organism>
<feature type="domain" description="Phosphatidate phosphatase APP1 catalytic" evidence="1">
    <location>
        <begin position="143"/>
        <end position="294"/>
    </location>
</feature>
<evidence type="ECO:0000259" key="1">
    <source>
        <dbReference type="Pfam" id="PF09949"/>
    </source>
</evidence>
<name>A0A2W7MW16_9RHOB</name>
<dbReference type="OrthoDB" id="9789875at2"/>
<dbReference type="Pfam" id="PF09949">
    <property type="entry name" value="APP1_cat"/>
    <property type="match status" value="1"/>
</dbReference>
<dbReference type="InterPro" id="IPR019236">
    <property type="entry name" value="APP1_cat"/>
</dbReference>